<dbReference type="GO" id="GO:0016855">
    <property type="term" value="F:racemase and epimerase activity, acting on amino acids and derivatives"/>
    <property type="evidence" value="ECO:0007669"/>
    <property type="project" value="UniProtKB-UniRule"/>
</dbReference>
<evidence type="ECO:0000256" key="2">
    <source>
        <dbReference type="ARBA" id="ARBA00022723"/>
    </source>
</evidence>
<evidence type="ECO:0000313" key="9">
    <source>
        <dbReference type="EMBL" id="HGY56066.1"/>
    </source>
</evidence>
<accession>A0A7V4U129</accession>
<comment type="cofactor">
    <cofactor evidence="6 7">
        <name>Mg(2+)</name>
        <dbReference type="ChEBI" id="CHEBI:18420"/>
    </cofactor>
    <text evidence="6 7">Binds 1 Mg(2+) ion per subunit.</text>
</comment>
<dbReference type="Gene3D" id="3.20.20.120">
    <property type="entry name" value="Enolase-like C-terminal domain"/>
    <property type="match status" value="1"/>
</dbReference>
<dbReference type="SMART" id="SM00922">
    <property type="entry name" value="MR_MLE"/>
    <property type="match status" value="1"/>
</dbReference>
<dbReference type="SUPFAM" id="SSF51604">
    <property type="entry name" value="Enolase C-terminal domain-like"/>
    <property type="match status" value="1"/>
</dbReference>
<dbReference type="InterPro" id="IPR013341">
    <property type="entry name" value="Mandelate_racemase_N_dom"/>
</dbReference>
<dbReference type="PANTHER" id="PTHR48080:SF3">
    <property type="entry name" value="ENOLASE SUPERFAMILY MEMBER DDB_G0284701"/>
    <property type="match status" value="1"/>
</dbReference>
<gene>
    <name evidence="9" type="ORF">ENK44_10205</name>
</gene>
<dbReference type="Pfam" id="PF02746">
    <property type="entry name" value="MR_MLE_N"/>
    <property type="match status" value="1"/>
</dbReference>
<sequence length="380" mass="41755">MMLSRKEFLGLTGSSLLGVSVLKAFTALHGGGGLSTKSSGEVMIEIKTKRLNLAHTWTISRNSSDYKDNVFVKIEKDGIVGYGEAAPNVRYGENAELTTKKMKDALHIFKENDLFHYTDIKEALDSAILKQSCAKAALDIALMDWVSKALNTPLYRMLGLNPAKAPVTSFSIGIDTIDVIKQKVREAKDYPILKIKVGKKNDEEIINAVRSVTDKPIRVDANEGWKDKHEALEKIQWLKSKGVEFIEQPMPSNMLDETAWLRERVDMPIVADEAVKTAADIPKLARAYDGINIKLMKSGGIQEALRMIAIAKALNMKIMLGCMIESSVAISAGAHLAPYVDWADLDGNLLISNDPFSGVKVNKGRFVFNDKPGLGVSGTF</sequence>
<dbReference type="GO" id="GO:0046872">
    <property type="term" value="F:metal ion binding"/>
    <property type="evidence" value="ECO:0007669"/>
    <property type="project" value="UniProtKB-KW"/>
</dbReference>
<dbReference type="CDD" id="cd03319">
    <property type="entry name" value="L-Ala-DL-Glu_epimerase"/>
    <property type="match status" value="1"/>
</dbReference>
<dbReference type="SFLD" id="SFLDF00010">
    <property type="entry name" value="dipeptide_epimerase"/>
    <property type="match status" value="1"/>
</dbReference>
<feature type="binding site" evidence="6">
    <location>
        <position position="247"/>
    </location>
    <ligand>
        <name>Mg(2+)</name>
        <dbReference type="ChEBI" id="CHEBI:18420"/>
    </ligand>
</feature>
<protein>
    <recommendedName>
        <fullName evidence="7">Dipeptide epimerase</fullName>
        <ecNumber evidence="7">5.1.1.-</ecNumber>
    </recommendedName>
</protein>
<evidence type="ECO:0000256" key="6">
    <source>
        <dbReference type="PIRSR" id="PIRSR634603-3"/>
    </source>
</evidence>
<organism evidence="9">
    <name type="scientific">Caldithrix abyssi</name>
    <dbReference type="NCBI Taxonomy" id="187145"/>
    <lineage>
        <taxon>Bacteria</taxon>
        <taxon>Pseudomonadati</taxon>
        <taxon>Calditrichota</taxon>
        <taxon>Calditrichia</taxon>
        <taxon>Calditrichales</taxon>
        <taxon>Calditrichaceae</taxon>
        <taxon>Caldithrix</taxon>
    </lineage>
</organism>
<feature type="domain" description="Mandelate racemase/muconate lactonizing enzyme C-terminal" evidence="8">
    <location>
        <begin position="177"/>
        <end position="268"/>
    </location>
</feature>
<dbReference type="Pfam" id="PF13378">
    <property type="entry name" value="MR_MLE_C"/>
    <property type="match status" value="1"/>
</dbReference>
<keyword evidence="3 6" id="KW-0460">Magnesium</keyword>
<evidence type="ECO:0000256" key="4">
    <source>
        <dbReference type="ARBA" id="ARBA00023235"/>
    </source>
</evidence>
<feature type="binding site" evidence="6">
    <location>
        <position position="272"/>
    </location>
    <ligand>
        <name>Mg(2+)</name>
        <dbReference type="ChEBI" id="CHEBI:18420"/>
    </ligand>
</feature>
<name>A0A7V4U129_CALAY</name>
<dbReference type="SUPFAM" id="SSF54826">
    <property type="entry name" value="Enolase N-terminal domain-like"/>
    <property type="match status" value="1"/>
</dbReference>
<dbReference type="SFLD" id="SFLDS00001">
    <property type="entry name" value="Enolase"/>
    <property type="match status" value="1"/>
</dbReference>
<comment type="similarity">
    <text evidence="1 7">Belongs to the mandelate racemase/muconate lactonizing enzyme family.</text>
</comment>
<dbReference type="Proteomes" id="UP000885779">
    <property type="component" value="Unassembled WGS sequence"/>
</dbReference>
<dbReference type="Gene3D" id="3.30.390.10">
    <property type="entry name" value="Enolase-like, N-terminal domain"/>
    <property type="match status" value="1"/>
</dbReference>
<dbReference type="EC" id="5.1.1.-" evidence="7"/>
<feature type="binding site" evidence="6">
    <location>
        <position position="220"/>
    </location>
    <ligand>
        <name>Mg(2+)</name>
        <dbReference type="ChEBI" id="CHEBI:18420"/>
    </ligand>
</feature>
<evidence type="ECO:0000259" key="8">
    <source>
        <dbReference type="SMART" id="SM00922"/>
    </source>
</evidence>
<dbReference type="InterPro" id="IPR029065">
    <property type="entry name" value="Enolase_C-like"/>
</dbReference>
<proteinExistence type="inferred from homology"/>
<dbReference type="SFLD" id="SFLDG00180">
    <property type="entry name" value="muconate_cycloisomerase"/>
    <property type="match status" value="1"/>
</dbReference>
<dbReference type="InterPro" id="IPR029017">
    <property type="entry name" value="Enolase-like_N"/>
</dbReference>
<reference evidence="9" key="1">
    <citation type="journal article" date="2020" name="mSystems">
        <title>Genome- and Community-Level Interaction Insights into Carbon Utilization and Element Cycling Functions of Hydrothermarchaeota in Hydrothermal Sediment.</title>
        <authorList>
            <person name="Zhou Z."/>
            <person name="Liu Y."/>
            <person name="Xu W."/>
            <person name="Pan J."/>
            <person name="Luo Z.H."/>
            <person name="Li M."/>
        </authorList>
    </citation>
    <scope>NUCLEOTIDE SEQUENCE [LARGE SCALE GENOMIC DNA]</scope>
    <source>
        <strain evidence="9">HyVt-577</strain>
    </source>
</reference>
<evidence type="ECO:0000256" key="7">
    <source>
        <dbReference type="RuleBase" id="RU366006"/>
    </source>
</evidence>
<keyword evidence="4 7" id="KW-0413">Isomerase</keyword>
<evidence type="ECO:0000256" key="3">
    <source>
        <dbReference type="ARBA" id="ARBA00022842"/>
    </source>
</evidence>
<dbReference type="EMBL" id="DRQG01000095">
    <property type="protein sequence ID" value="HGY56066.1"/>
    <property type="molecule type" value="Genomic_DNA"/>
</dbReference>
<dbReference type="InterPro" id="IPR036849">
    <property type="entry name" value="Enolase-like_C_sf"/>
</dbReference>
<dbReference type="AlphaFoldDB" id="A0A7V4U129"/>
<dbReference type="PANTHER" id="PTHR48080">
    <property type="entry name" value="D-GALACTONATE DEHYDRATASE-RELATED"/>
    <property type="match status" value="1"/>
</dbReference>
<comment type="caution">
    <text evidence="9">The sequence shown here is derived from an EMBL/GenBank/DDBJ whole genome shotgun (WGS) entry which is preliminary data.</text>
</comment>
<evidence type="ECO:0000256" key="5">
    <source>
        <dbReference type="PIRSR" id="PIRSR634603-1"/>
    </source>
</evidence>
<dbReference type="InterPro" id="IPR013342">
    <property type="entry name" value="Mandelate_racemase_C"/>
</dbReference>
<feature type="active site" description="Proton acceptor; specific for (R)-substrate epimerization" evidence="5">
    <location>
        <position position="196"/>
    </location>
</feature>
<evidence type="ECO:0000256" key="1">
    <source>
        <dbReference type="ARBA" id="ARBA00008031"/>
    </source>
</evidence>
<dbReference type="InterPro" id="IPR034593">
    <property type="entry name" value="DgoD-like"/>
</dbReference>
<keyword evidence="2 6" id="KW-0479">Metal-binding</keyword>
<dbReference type="InterPro" id="IPR034603">
    <property type="entry name" value="Dipeptide_epimerase"/>
</dbReference>
<feature type="active site" description="Proton acceptor; specific for (S)-substrate epimerization" evidence="5">
    <location>
        <position position="294"/>
    </location>
</feature>